<protein>
    <recommendedName>
        <fullName evidence="3">Reverse transcriptase zinc-binding domain-containing protein</fullName>
    </recommendedName>
</protein>
<keyword evidence="2" id="KW-1185">Reference proteome</keyword>
<reference evidence="1" key="2">
    <citation type="submission" date="2022-01" db="EMBL/GenBank/DDBJ databases">
        <authorList>
            <person name="Yamashiro T."/>
            <person name="Shiraishi A."/>
            <person name="Satake H."/>
            <person name="Nakayama K."/>
        </authorList>
    </citation>
    <scope>NUCLEOTIDE SEQUENCE</scope>
</reference>
<evidence type="ECO:0000313" key="1">
    <source>
        <dbReference type="EMBL" id="GJS86421.1"/>
    </source>
</evidence>
<organism evidence="1 2">
    <name type="scientific">Tanacetum coccineum</name>
    <dbReference type="NCBI Taxonomy" id="301880"/>
    <lineage>
        <taxon>Eukaryota</taxon>
        <taxon>Viridiplantae</taxon>
        <taxon>Streptophyta</taxon>
        <taxon>Embryophyta</taxon>
        <taxon>Tracheophyta</taxon>
        <taxon>Spermatophyta</taxon>
        <taxon>Magnoliopsida</taxon>
        <taxon>eudicotyledons</taxon>
        <taxon>Gunneridae</taxon>
        <taxon>Pentapetalae</taxon>
        <taxon>asterids</taxon>
        <taxon>campanulids</taxon>
        <taxon>Asterales</taxon>
        <taxon>Asteraceae</taxon>
        <taxon>Asteroideae</taxon>
        <taxon>Anthemideae</taxon>
        <taxon>Anthemidinae</taxon>
        <taxon>Tanacetum</taxon>
    </lineage>
</organism>
<name>A0ABQ4Z9L0_9ASTR</name>
<evidence type="ECO:0000313" key="2">
    <source>
        <dbReference type="Proteomes" id="UP001151760"/>
    </source>
</evidence>
<dbReference type="EMBL" id="BQNB010011123">
    <property type="protein sequence ID" value="GJS86421.1"/>
    <property type="molecule type" value="Genomic_DNA"/>
</dbReference>
<dbReference type="Proteomes" id="UP001151760">
    <property type="component" value="Unassembled WGS sequence"/>
</dbReference>
<gene>
    <name evidence="1" type="ORF">Tco_0769057</name>
</gene>
<comment type="caution">
    <text evidence="1">The sequence shown here is derived from an EMBL/GenBank/DDBJ whole genome shotgun (WGS) entry which is preliminary data.</text>
</comment>
<proteinExistence type="predicted"/>
<reference evidence="1" key="1">
    <citation type="journal article" date="2022" name="Int. J. Mol. Sci.">
        <title>Draft Genome of Tanacetum Coccineum: Genomic Comparison of Closely Related Tanacetum-Family Plants.</title>
        <authorList>
            <person name="Yamashiro T."/>
            <person name="Shiraishi A."/>
            <person name="Nakayama K."/>
            <person name="Satake H."/>
        </authorList>
    </citation>
    <scope>NUCLEOTIDE SEQUENCE</scope>
</reference>
<evidence type="ECO:0008006" key="3">
    <source>
        <dbReference type="Google" id="ProtNLM"/>
    </source>
</evidence>
<sequence length="215" mass="25032">MKRVISAFHGIDGGLSLNSGLGLKRGMWENIIGSGFVIDKIGIDFSKSFVRKVASGNNILFWHDIWAPYLKSLKDQFLRLYALENQKYYKLNSRWLCDNNVWVGNWDWRLPLRGRSVDNLNNMIPSLILPPLVDDSNDSWKWVLSPKGIFTVKYLSRFIDKKLDTSLPNEKIMHWNPWLPKKVNIFIWQVVLDQLPHLENLLARDVLVDSDLCHL</sequence>
<dbReference type="PANTHER" id="PTHR36617">
    <property type="entry name" value="PROTEIN, PUTATIVE-RELATED"/>
    <property type="match status" value="1"/>
</dbReference>
<dbReference type="PANTHER" id="PTHR36617:SF15">
    <property type="entry name" value="REVERSE TRANSCRIPTASE ZINC-BINDING DOMAIN-CONTAINING PROTEIN"/>
    <property type="match status" value="1"/>
</dbReference>
<accession>A0ABQ4Z9L0</accession>